<accession>X1CJ06</accession>
<keyword evidence="1" id="KW-0472">Membrane</keyword>
<keyword evidence="1" id="KW-0812">Transmembrane</keyword>
<evidence type="ECO:0000256" key="1">
    <source>
        <dbReference type="SAM" id="Phobius"/>
    </source>
</evidence>
<evidence type="ECO:0008006" key="3">
    <source>
        <dbReference type="Google" id="ProtNLM"/>
    </source>
</evidence>
<sequence length="118" mass="13104">MPPIAIVLATSVLISLGIGLSVLLTNSSRTQNRGFFLFALSHAIWGSCVLMVLNADNEQSADWYIRWASFTGIQVPLAFHIFCQSIVRPTYSLRRILAHIRYHLASTQVVGMIAFTPL</sequence>
<protein>
    <recommendedName>
        <fullName evidence="3">Histidine kinase N-terminal 7TM region domain-containing protein</fullName>
    </recommendedName>
</protein>
<name>X1CJ06_9ZZZZ</name>
<evidence type="ECO:0000313" key="2">
    <source>
        <dbReference type="EMBL" id="GAH07662.1"/>
    </source>
</evidence>
<dbReference type="EMBL" id="BART01030824">
    <property type="protein sequence ID" value="GAH07662.1"/>
    <property type="molecule type" value="Genomic_DNA"/>
</dbReference>
<dbReference type="AlphaFoldDB" id="X1CJ06"/>
<keyword evidence="1" id="KW-1133">Transmembrane helix</keyword>
<reference evidence="2" key="1">
    <citation type="journal article" date="2014" name="Front. Microbiol.">
        <title>High frequency of phylogenetically diverse reductive dehalogenase-homologous genes in deep subseafloor sedimentary metagenomes.</title>
        <authorList>
            <person name="Kawai M."/>
            <person name="Futagami T."/>
            <person name="Toyoda A."/>
            <person name="Takaki Y."/>
            <person name="Nishi S."/>
            <person name="Hori S."/>
            <person name="Arai W."/>
            <person name="Tsubouchi T."/>
            <person name="Morono Y."/>
            <person name="Uchiyama I."/>
            <person name="Ito T."/>
            <person name="Fujiyama A."/>
            <person name="Inagaki F."/>
            <person name="Takami H."/>
        </authorList>
    </citation>
    <scope>NUCLEOTIDE SEQUENCE</scope>
    <source>
        <strain evidence="2">Expedition CK06-06</strain>
    </source>
</reference>
<feature type="transmembrane region" description="Helical" evidence="1">
    <location>
        <begin position="67"/>
        <end position="87"/>
    </location>
</feature>
<proteinExistence type="predicted"/>
<feature type="transmembrane region" description="Helical" evidence="1">
    <location>
        <begin position="6"/>
        <end position="24"/>
    </location>
</feature>
<comment type="caution">
    <text evidence="2">The sequence shown here is derived from an EMBL/GenBank/DDBJ whole genome shotgun (WGS) entry which is preliminary data.</text>
</comment>
<feature type="transmembrane region" description="Helical" evidence="1">
    <location>
        <begin position="36"/>
        <end position="55"/>
    </location>
</feature>
<organism evidence="2">
    <name type="scientific">marine sediment metagenome</name>
    <dbReference type="NCBI Taxonomy" id="412755"/>
    <lineage>
        <taxon>unclassified sequences</taxon>
        <taxon>metagenomes</taxon>
        <taxon>ecological metagenomes</taxon>
    </lineage>
</organism>
<feature type="non-terminal residue" evidence="2">
    <location>
        <position position="118"/>
    </location>
</feature>
<gene>
    <name evidence="2" type="ORF">S01H4_53692</name>
</gene>